<name>A0A387G179_9HYPH</name>
<dbReference type="RefSeq" id="WP_120709191.1">
    <property type="nucleotide sequence ID" value="NZ_CP032696.1"/>
</dbReference>
<dbReference type="KEGG" id="rjg:CCGE525_35555"/>
<evidence type="ECO:0000313" key="2">
    <source>
        <dbReference type="Proteomes" id="UP000282195"/>
    </source>
</evidence>
<proteinExistence type="predicted"/>
<sequence>MTAAEFRLSDVSLDRCFRGPDARAQGERAIAILGLLEENMFRPVGHAGGAHQLHVGMAKGLLALSISDAKAVPVITHHLSLTPFRRLLRDYSRICETYYDAIRYPGPERLEAIEMGRRGIHNRAAELLKERLSTGVSVDQDTARRLFSLIHALFWGSDRYRFHFG</sequence>
<dbReference type="Proteomes" id="UP000282195">
    <property type="component" value="Plasmid pRCCGE525b"/>
</dbReference>
<keyword evidence="1" id="KW-0614">Plasmid</keyword>
<organism evidence="1 2">
    <name type="scientific">Rhizobium jaguaris</name>
    <dbReference type="NCBI Taxonomy" id="1312183"/>
    <lineage>
        <taxon>Bacteria</taxon>
        <taxon>Pseudomonadati</taxon>
        <taxon>Pseudomonadota</taxon>
        <taxon>Alphaproteobacteria</taxon>
        <taxon>Hyphomicrobiales</taxon>
        <taxon>Rhizobiaceae</taxon>
        <taxon>Rhizobium/Agrobacterium group</taxon>
        <taxon>Rhizobium</taxon>
    </lineage>
</organism>
<geneLocation type="plasmid" evidence="2">
    <name>prccge525b</name>
</geneLocation>
<keyword evidence="2" id="KW-1185">Reference proteome</keyword>
<dbReference type="Pfam" id="PF06793">
    <property type="entry name" value="UPF0262"/>
    <property type="match status" value="1"/>
</dbReference>
<accession>A0A387G179</accession>
<dbReference type="NCBIfam" id="NF002769">
    <property type="entry name" value="PRK02853.1"/>
    <property type="match status" value="1"/>
</dbReference>
<evidence type="ECO:0000313" key="1">
    <source>
        <dbReference type="EMBL" id="AYG64298.1"/>
    </source>
</evidence>
<gene>
    <name evidence="1" type="ORF">CCGE525_35555</name>
</gene>
<dbReference type="EMBL" id="CP032696">
    <property type="protein sequence ID" value="AYG64298.1"/>
    <property type="molecule type" value="Genomic_DNA"/>
</dbReference>
<dbReference type="InterPro" id="IPR008321">
    <property type="entry name" value="UCP032146"/>
</dbReference>
<protein>
    <submittedName>
        <fullName evidence="1">UPF0262 family protein</fullName>
    </submittedName>
</protein>
<dbReference type="OrthoDB" id="8355879at2"/>
<dbReference type="AlphaFoldDB" id="A0A387G179"/>
<reference evidence="1 2" key="1">
    <citation type="submission" date="2018-10" db="EMBL/GenBank/DDBJ databases">
        <title>Rhizobium etli, R. leguminosarum and a new Rhizobium genospecies from Phaseolus dumosus.</title>
        <authorList>
            <person name="Ramirez-Puebla S.T."/>
            <person name="Rogel-Hernandez M.A."/>
            <person name="Guerrero G."/>
            <person name="Ormeno-Orrillo E."/>
            <person name="Martinez-Romero J.C."/>
            <person name="Negrete-Yankelevich S."/>
            <person name="Martinez-Romero E."/>
        </authorList>
    </citation>
    <scope>NUCLEOTIDE SEQUENCE [LARGE SCALE GENOMIC DNA]</scope>
    <source>
        <strain evidence="1 2">CCGE525</strain>
        <plasmid evidence="2">prccge525b</plasmid>
    </source>
</reference>